<dbReference type="PROSITE" id="PS51724">
    <property type="entry name" value="SPOR"/>
    <property type="match status" value="1"/>
</dbReference>
<evidence type="ECO:0000259" key="1">
    <source>
        <dbReference type="PROSITE" id="PS51724"/>
    </source>
</evidence>
<dbReference type="RefSeq" id="WP_036822729.1">
    <property type="nucleotide sequence ID" value="NZ_JGVO01000418.1"/>
</dbReference>
<evidence type="ECO:0000313" key="2">
    <source>
        <dbReference type="EMBL" id="PSW20233.1"/>
    </source>
</evidence>
<sequence>MKKLAVIAVATALAGCASEPQTTQIVSSSTEEVYTETQLRSKEAMQPATEEIAVAETPVKEETTATKVIKKAAEEDKQIAAVKADKEEVSEFGYTIQVLALSHNKGFTTYMNKLPSDKPVWMNKKDVKGVPWYTLLYGQFDTKAEARKALNALPKDVRDFGPFIRSIDQIKVSTSPKLTKLN</sequence>
<dbReference type="PROSITE" id="PS51257">
    <property type="entry name" value="PROKAR_LIPOPROTEIN"/>
    <property type="match status" value="1"/>
</dbReference>
<dbReference type="EMBL" id="PYMA01000004">
    <property type="protein sequence ID" value="PSW20233.1"/>
    <property type="molecule type" value="Genomic_DNA"/>
</dbReference>
<gene>
    <name evidence="2" type="ORF">C9I98_09265</name>
</gene>
<dbReference type="InterPro" id="IPR007730">
    <property type="entry name" value="SPOR-like_dom"/>
</dbReference>
<dbReference type="Gene3D" id="3.30.70.1070">
    <property type="entry name" value="Sporulation related repeat"/>
    <property type="match status" value="1"/>
</dbReference>
<proteinExistence type="predicted"/>
<reference evidence="2 3" key="1">
    <citation type="submission" date="2018-01" db="EMBL/GenBank/DDBJ databases">
        <title>Whole genome sequencing of Histamine producing bacteria.</title>
        <authorList>
            <person name="Butler K."/>
        </authorList>
    </citation>
    <scope>NUCLEOTIDE SEQUENCE [LARGE SCALE GENOMIC DNA]</scope>
    <source>
        <strain evidence="2 3">DSM 100436</strain>
    </source>
</reference>
<dbReference type="GO" id="GO:0042834">
    <property type="term" value="F:peptidoglycan binding"/>
    <property type="evidence" value="ECO:0007669"/>
    <property type="project" value="InterPro"/>
</dbReference>
<organism evidence="2 3">
    <name type="scientific">Photobacterium sanctipauli</name>
    <dbReference type="NCBI Taxonomy" id="1342794"/>
    <lineage>
        <taxon>Bacteria</taxon>
        <taxon>Pseudomonadati</taxon>
        <taxon>Pseudomonadota</taxon>
        <taxon>Gammaproteobacteria</taxon>
        <taxon>Vibrionales</taxon>
        <taxon>Vibrionaceae</taxon>
        <taxon>Photobacterium</taxon>
    </lineage>
</organism>
<dbReference type="Pfam" id="PF05036">
    <property type="entry name" value="SPOR"/>
    <property type="match status" value="1"/>
</dbReference>
<dbReference type="OrthoDB" id="6189369at2"/>
<name>A0A2T3NVC3_9GAMM</name>
<dbReference type="Proteomes" id="UP000241771">
    <property type="component" value="Unassembled WGS sequence"/>
</dbReference>
<keyword evidence="3" id="KW-1185">Reference proteome</keyword>
<evidence type="ECO:0000313" key="3">
    <source>
        <dbReference type="Proteomes" id="UP000241771"/>
    </source>
</evidence>
<dbReference type="AlphaFoldDB" id="A0A2T3NVC3"/>
<feature type="domain" description="SPOR" evidence="1">
    <location>
        <begin position="88"/>
        <end position="166"/>
    </location>
</feature>
<protein>
    <submittedName>
        <fullName evidence="2">DamX-related protein</fullName>
    </submittedName>
</protein>
<dbReference type="InterPro" id="IPR036680">
    <property type="entry name" value="SPOR-like_sf"/>
</dbReference>
<comment type="caution">
    <text evidence="2">The sequence shown here is derived from an EMBL/GenBank/DDBJ whole genome shotgun (WGS) entry which is preliminary data.</text>
</comment>
<accession>A0A2T3NVC3</accession>